<dbReference type="InterPro" id="IPR009057">
    <property type="entry name" value="Homeodomain-like_sf"/>
</dbReference>
<keyword evidence="3" id="KW-1185">Reference proteome</keyword>
<protein>
    <recommendedName>
        <fullName evidence="4">Helix-turn-helix domain-containing protein</fullName>
    </recommendedName>
</protein>
<evidence type="ECO:0000313" key="3">
    <source>
        <dbReference type="Proteomes" id="UP001500307"/>
    </source>
</evidence>
<dbReference type="SUPFAM" id="SSF46689">
    <property type="entry name" value="Homeodomain-like"/>
    <property type="match status" value="1"/>
</dbReference>
<evidence type="ECO:0000256" key="1">
    <source>
        <dbReference type="SAM" id="MobiDB-lite"/>
    </source>
</evidence>
<name>A0ABP8SMD1_9ACTN</name>
<gene>
    <name evidence="2" type="ORF">GCM10023176_34450</name>
</gene>
<comment type="caution">
    <text evidence="2">The sequence shown here is derived from an EMBL/GenBank/DDBJ whole genome shotgun (WGS) entry which is preliminary data.</text>
</comment>
<evidence type="ECO:0000313" key="2">
    <source>
        <dbReference type="EMBL" id="GAA4572155.1"/>
    </source>
</evidence>
<reference evidence="3" key="1">
    <citation type="journal article" date="2019" name="Int. J. Syst. Evol. Microbiol.">
        <title>The Global Catalogue of Microorganisms (GCM) 10K type strain sequencing project: providing services to taxonomists for standard genome sequencing and annotation.</title>
        <authorList>
            <consortium name="The Broad Institute Genomics Platform"/>
            <consortium name="The Broad Institute Genome Sequencing Center for Infectious Disease"/>
            <person name="Wu L."/>
            <person name="Ma J."/>
        </authorList>
    </citation>
    <scope>NUCLEOTIDE SEQUENCE [LARGE SCALE GENOMIC DNA]</scope>
    <source>
        <strain evidence="3">JCM 3175</strain>
    </source>
</reference>
<proteinExistence type="predicted"/>
<dbReference type="Pfam" id="PF13384">
    <property type="entry name" value="HTH_23"/>
    <property type="match status" value="1"/>
</dbReference>
<sequence length="123" mass="13107">MGRRPEVFVRQVPMAEGQRLQRIGRSAKDPVKLRRAIVVLMSAQGQPAPDIAHLLKTSEDYVRDMIHAFNERGFDALDPNGAGAHRDGLMSRPATGSASSPGATPASSANRSPAGPCRSCVTT</sequence>
<feature type="region of interest" description="Disordered" evidence="1">
    <location>
        <begin position="74"/>
        <end position="123"/>
    </location>
</feature>
<dbReference type="Proteomes" id="UP001500307">
    <property type="component" value="Unassembled WGS sequence"/>
</dbReference>
<accession>A0ABP8SMD1</accession>
<organism evidence="2 3">
    <name type="scientific">Micromonospora coerulea</name>
    <dbReference type="NCBI Taxonomy" id="47856"/>
    <lineage>
        <taxon>Bacteria</taxon>
        <taxon>Bacillati</taxon>
        <taxon>Actinomycetota</taxon>
        <taxon>Actinomycetes</taxon>
        <taxon>Micromonosporales</taxon>
        <taxon>Micromonosporaceae</taxon>
        <taxon>Micromonospora</taxon>
    </lineage>
</organism>
<feature type="compositionally biased region" description="Low complexity" evidence="1">
    <location>
        <begin position="93"/>
        <end position="109"/>
    </location>
</feature>
<dbReference type="EMBL" id="BAABGU010000018">
    <property type="protein sequence ID" value="GAA4572155.1"/>
    <property type="molecule type" value="Genomic_DNA"/>
</dbReference>
<evidence type="ECO:0008006" key="4">
    <source>
        <dbReference type="Google" id="ProtNLM"/>
    </source>
</evidence>